<keyword evidence="9" id="KW-1185">Reference proteome</keyword>
<dbReference type="Gene3D" id="1.25.10.10">
    <property type="entry name" value="Leucine-rich Repeat Variant"/>
    <property type="match status" value="1"/>
</dbReference>
<comment type="subcellular location">
    <subcellularLocation>
        <location evidence="2 6">Nucleus</location>
    </subcellularLocation>
</comment>
<keyword evidence="5 6" id="KW-0539">Nucleus</keyword>
<dbReference type="RefSeq" id="XP_013936552.1">
    <property type="nucleotide sequence ID" value="XM_014081077.1"/>
</dbReference>
<reference evidence="8 9" key="1">
    <citation type="journal article" date="2013" name="BMC Genomics">
        <title>Genome sequence and analysis of methylotrophic yeast Hansenula polymorpha DL1.</title>
        <authorList>
            <person name="Ravin N.V."/>
            <person name="Eldarov M.A."/>
            <person name="Kadnikov V.V."/>
            <person name="Beletsky A.V."/>
            <person name="Schneider J."/>
            <person name="Mardanova E.S."/>
            <person name="Smekalova E.M."/>
            <person name="Zvereva M.I."/>
            <person name="Dontsova O.A."/>
            <person name="Mardanov A.V."/>
            <person name="Skryabin K.G."/>
        </authorList>
    </citation>
    <scope>NUCLEOTIDE SEQUENCE [LARGE SCALE GENOMIC DNA]</scope>
    <source>
        <strain evidence="9">ATCC 26012 / BCRC 20466 / JCM 22074 / NRRL Y-7560 / DL-1</strain>
    </source>
</reference>
<evidence type="ECO:0000256" key="2">
    <source>
        <dbReference type="ARBA" id="ARBA00004123"/>
    </source>
</evidence>
<evidence type="ECO:0000313" key="8">
    <source>
        <dbReference type="EMBL" id="ESX01966.1"/>
    </source>
</evidence>
<dbReference type="OMA" id="SAMNHIN"/>
<evidence type="ECO:0000256" key="3">
    <source>
        <dbReference type="ARBA" id="ARBA00006427"/>
    </source>
</evidence>
<dbReference type="GO" id="GO:0005634">
    <property type="term" value="C:nucleus"/>
    <property type="evidence" value="ECO:0007669"/>
    <property type="project" value="UniProtKB-SubCell"/>
</dbReference>
<evidence type="ECO:0000256" key="1">
    <source>
        <dbReference type="ARBA" id="ARBA00002355"/>
    </source>
</evidence>
<dbReference type="InterPro" id="IPR011989">
    <property type="entry name" value="ARM-like"/>
</dbReference>
<dbReference type="GO" id="GO:0006364">
    <property type="term" value="P:rRNA processing"/>
    <property type="evidence" value="ECO:0007669"/>
    <property type="project" value="UniProtKB-UniRule"/>
</dbReference>
<keyword evidence="6" id="KW-0698">rRNA processing</keyword>
<dbReference type="eggNOG" id="KOG2149">
    <property type="taxonomic scope" value="Eukaryota"/>
</dbReference>
<proteinExistence type="inferred from homology"/>
<comment type="subunit">
    <text evidence="4">Component of the RIX1 complex, composed of IPI1, RIX1/IPI2 and IPI3 in a 1:2:2 stoichiometry. The complex interacts (via RIX1) with MDN1 (via its hexameric AAA ATPase ring) and the pre-60S ribosome particles.</text>
</comment>
<keyword evidence="6" id="KW-0690">Ribosome biogenesis</keyword>
<feature type="domain" description="Pre-rRNA-processing protein Ipi1 N-terminal" evidence="7">
    <location>
        <begin position="129"/>
        <end position="241"/>
    </location>
</feature>
<dbReference type="InterPro" id="IPR024679">
    <property type="entry name" value="Ipi1_N"/>
</dbReference>
<dbReference type="GeneID" id="25774156"/>
<sequence length="385" mass="44394">MAPRSKTKKQKDFEKVRLKVGKTVTKSSNVTNTAFQSKSIRVKSQLLSSQTDDQEYLRLLSLLKHHSPSSRHEVLVQIERDIEKNDFHNNFPFDQLISKLKSLILDQSKIIRERCMIIFKKLANAKTELLVLHQSSIVLFVLSGMSHISQSIRNDSVRFLDILIDSHRPFLTNAVVRDHWGKILRSLIQLIGWRSGEQEHLTLQSTSFRVTTNTATLTSIKSATTKRHQRLFQLKLLSKFLELGALRASRHENNPDHILFSQESQIHSTTSAYMIPSGTDPYGNLKLLRFFNPPTCLEVRMSKCKEDRQKHCAQKTTNINLEDYSSHDLINRRKLLMEIYYEGILEGLTEILNDDDSDSELRLSASSLERVLKEIALLHNEDVYN</sequence>
<dbReference type="AlphaFoldDB" id="W1QL83"/>
<dbReference type="STRING" id="871575.W1QL83"/>
<gene>
    <name evidence="8" type="ORF">HPODL_04731</name>
</gene>
<evidence type="ECO:0000256" key="4">
    <source>
        <dbReference type="ARBA" id="ARBA00011141"/>
    </source>
</evidence>
<comment type="function">
    <text evidence="1 6">Component of the RIX1 complex required for processing of ITS2 sequences from 35S pre-rRNA.</text>
</comment>
<dbReference type="HOGENOM" id="CLU_050252_2_0_1"/>
<dbReference type="Pfam" id="PF12333">
    <property type="entry name" value="Ipi1_N"/>
    <property type="match status" value="1"/>
</dbReference>
<dbReference type="KEGG" id="opa:HPODL_04731"/>
<dbReference type="InterPro" id="IPR016024">
    <property type="entry name" value="ARM-type_fold"/>
</dbReference>
<comment type="similarity">
    <text evidence="3 6">Belongs to the IPI1/TEX10 family.</text>
</comment>
<name>W1QL83_OGAPD</name>
<dbReference type="EMBL" id="AEOI02000004">
    <property type="protein sequence ID" value="ESX01966.1"/>
    <property type="molecule type" value="Genomic_DNA"/>
</dbReference>
<evidence type="ECO:0000256" key="5">
    <source>
        <dbReference type="ARBA" id="ARBA00023242"/>
    </source>
</evidence>
<dbReference type="PANTHER" id="PTHR16056">
    <property type="entry name" value="REGULATOR OF MICROTUBULE DYNAMICS PROTEIN"/>
    <property type="match status" value="1"/>
</dbReference>
<dbReference type="Proteomes" id="UP000008673">
    <property type="component" value="Unassembled WGS sequence"/>
</dbReference>
<organism evidence="8 9">
    <name type="scientific">Ogataea parapolymorpha (strain ATCC 26012 / BCRC 20466 / JCM 22074 / NRRL Y-7560 / DL-1)</name>
    <name type="common">Yeast</name>
    <name type="synonym">Hansenula polymorpha</name>
    <dbReference type="NCBI Taxonomy" id="871575"/>
    <lineage>
        <taxon>Eukaryota</taxon>
        <taxon>Fungi</taxon>
        <taxon>Dikarya</taxon>
        <taxon>Ascomycota</taxon>
        <taxon>Saccharomycotina</taxon>
        <taxon>Pichiomycetes</taxon>
        <taxon>Pichiales</taxon>
        <taxon>Pichiaceae</taxon>
        <taxon>Ogataea</taxon>
    </lineage>
</organism>
<evidence type="ECO:0000259" key="7">
    <source>
        <dbReference type="Pfam" id="PF12333"/>
    </source>
</evidence>
<dbReference type="GO" id="GO:0120330">
    <property type="term" value="C:rixosome complex"/>
    <property type="evidence" value="ECO:0007669"/>
    <property type="project" value="UniProtKB-UniRule"/>
</dbReference>
<evidence type="ECO:0000256" key="6">
    <source>
        <dbReference type="RuleBase" id="RU368021"/>
    </source>
</evidence>
<accession>W1QL83</accession>
<dbReference type="OrthoDB" id="361362at2759"/>
<protein>
    <recommendedName>
        <fullName evidence="6">Pre-rRNA-processing protein</fullName>
    </recommendedName>
</protein>
<dbReference type="PANTHER" id="PTHR16056:SF2">
    <property type="entry name" value="TESTIS-EXPRESSED PROTEIN 10"/>
    <property type="match status" value="1"/>
</dbReference>
<evidence type="ECO:0000313" key="9">
    <source>
        <dbReference type="Proteomes" id="UP000008673"/>
    </source>
</evidence>
<comment type="caution">
    <text evidence="8">The sequence shown here is derived from an EMBL/GenBank/DDBJ whole genome shotgun (WGS) entry which is preliminary data.</text>
</comment>
<dbReference type="SUPFAM" id="SSF48371">
    <property type="entry name" value="ARM repeat"/>
    <property type="match status" value="1"/>
</dbReference>